<dbReference type="GO" id="GO:0032426">
    <property type="term" value="C:stereocilium tip"/>
    <property type="evidence" value="ECO:0007669"/>
    <property type="project" value="TreeGrafter"/>
</dbReference>
<evidence type="ECO:0000256" key="4">
    <source>
        <dbReference type="SAM" id="MobiDB-lite"/>
    </source>
</evidence>
<reference evidence="6" key="1">
    <citation type="submission" date="2018-03" db="EMBL/GenBank/DDBJ databases">
        <title>The relapsing fever spirochete Borrelia turicatae persists in the highly oxidative environment of its soft-bodied tick vector.</title>
        <authorList>
            <person name="Bourret T.J."/>
            <person name="Boyle W.K."/>
            <person name="Valenzuela J.G."/>
            <person name="Oliveira F."/>
            <person name="Lopez J.E."/>
        </authorList>
    </citation>
    <scope>NUCLEOTIDE SEQUENCE</scope>
    <source>
        <strain evidence="6">Kansas strain/isolate</strain>
        <tissue evidence="6">Salivary glands</tissue>
    </source>
</reference>
<dbReference type="Gene3D" id="2.30.42.10">
    <property type="match status" value="3"/>
</dbReference>
<dbReference type="SUPFAM" id="SSF50156">
    <property type="entry name" value="PDZ domain-like"/>
    <property type="match status" value="3"/>
</dbReference>
<dbReference type="PANTHER" id="PTHR23116">
    <property type="entry name" value="PDZ DOMAIN CONTAINING WHIRLIN AND HARMONIN-RELATED"/>
    <property type="match status" value="1"/>
</dbReference>
<dbReference type="GO" id="GO:0002142">
    <property type="term" value="C:stereocilia ankle link complex"/>
    <property type="evidence" value="ECO:0007669"/>
    <property type="project" value="TreeGrafter"/>
</dbReference>
<dbReference type="AlphaFoldDB" id="A0A2R5LC22"/>
<keyword evidence="3" id="KW-0966">Cell projection</keyword>
<feature type="region of interest" description="Disordered" evidence="4">
    <location>
        <begin position="255"/>
        <end position="321"/>
    </location>
</feature>
<proteinExistence type="predicted"/>
<name>A0A2R5LC22_9ACAR</name>
<accession>A0A2R5LC22</accession>
<feature type="compositionally biased region" description="Basic and acidic residues" evidence="4">
    <location>
        <begin position="440"/>
        <end position="449"/>
    </location>
</feature>
<feature type="domain" description="PDZ" evidence="5">
    <location>
        <begin position="31"/>
        <end position="105"/>
    </location>
</feature>
<dbReference type="GO" id="GO:0005929">
    <property type="term" value="C:cilium"/>
    <property type="evidence" value="ECO:0007669"/>
    <property type="project" value="TreeGrafter"/>
</dbReference>
<dbReference type="EMBL" id="GGLE01002883">
    <property type="protein sequence ID" value="MBY07009.1"/>
    <property type="molecule type" value="Transcribed_RNA"/>
</dbReference>
<evidence type="ECO:0000259" key="5">
    <source>
        <dbReference type="PROSITE" id="PS50106"/>
    </source>
</evidence>
<feature type="compositionally biased region" description="Polar residues" evidence="4">
    <location>
        <begin position="425"/>
        <end position="434"/>
    </location>
</feature>
<dbReference type="SMART" id="SM00228">
    <property type="entry name" value="PDZ"/>
    <property type="match status" value="3"/>
</dbReference>
<dbReference type="InterPro" id="IPR036034">
    <property type="entry name" value="PDZ_sf"/>
</dbReference>
<evidence type="ECO:0000256" key="3">
    <source>
        <dbReference type="ARBA" id="ARBA00023273"/>
    </source>
</evidence>
<feature type="domain" description="PDZ" evidence="5">
    <location>
        <begin position="758"/>
        <end position="831"/>
    </location>
</feature>
<feature type="region of interest" description="Disordered" evidence="4">
    <location>
        <begin position="585"/>
        <end position="629"/>
    </location>
</feature>
<feature type="compositionally biased region" description="Polar residues" evidence="4">
    <location>
        <begin position="293"/>
        <end position="317"/>
    </location>
</feature>
<feature type="compositionally biased region" description="Basic and acidic residues" evidence="4">
    <location>
        <begin position="351"/>
        <end position="370"/>
    </location>
</feature>
<dbReference type="InterPro" id="IPR051844">
    <property type="entry name" value="USH2_Complex_Protein"/>
</dbReference>
<protein>
    <submittedName>
        <fullName evidence="6">Putative stereocilium</fullName>
    </submittedName>
</protein>
<feature type="region of interest" description="Disordered" evidence="4">
    <location>
        <begin position="473"/>
        <end position="538"/>
    </location>
</feature>
<evidence type="ECO:0000256" key="1">
    <source>
        <dbReference type="ARBA" id="ARBA00004316"/>
    </source>
</evidence>
<evidence type="ECO:0000313" key="6">
    <source>
        <dbReference type="EMBL" id="MBY07009.1"/>
    </source>
</evidence>
<dbReference type="PANTHER" id="PTHR23116:SF36">
    <property type="entry name" value="HARMONIN"/>
    <property type="match status" value="1"/>
</dbReference>
<dbReference type="CDD" id="cd06737">
    <property type="entry name" value="PDZ1_harmonin"/>
    <property type="match status" value="1"/>
</dbReference>
<dbReference type="GO" id="GO:0005886">
    <property type="term" value="C:plasma membrane"/>
    <property type="evidence" value="ECO:0007669"/>
    <property type="project" value="TreeGrafter"/>
</dbReference>
<dbReference type="Pfam" id="PF00595">
    <property type="entry name" value="PDZ"/>
    <property type="match status" value="3"/>
</dbReference>
<dbReference type="PROSITE" id="PS50106">
    <property type="entry name" value="PDZ"/>
    <property type="match status" value="3"/>
</dbReference>
<feature type="domain" description="PDZ" evidence="5">
    <location>
        <begin position="158"/>
        <end position="227"/>
    </location>
</feature>
<dbReference type="InterPro" id="IPR001478">
    <property type="entry name" value="PDZ"/>
</dbReference>
<organism evidence="6">
    <name type="scientific">Ornithodoros turicata</name>
    <dbReference type="NCBI Taxonomy" id="34597"/>
    <lineage>
        <taxon>Eukaryota</taxon>
        <taxon>Metazoa</taxon>
        <taxon>Ecdysozoa</taxon>
        <taxon>Arthropoda</taxon>
        <taxon>Chelicerata</taxon>
        <taxon>Arachnida</taxon>
        <taxon>Acari</taxon>
        <taxon>Parasitiformes</taxon>
        <taxon>Ixodida</taxon>
        <taxon>Ixodoidea</taxon>
        <taxon>Argasidae</taxon>
        <taxon>Ornithodorinae</taxon>
        <taxon>Ornithodoros</taxon>
    </lineage>
</organism>
<feature type="region of interest" description="Disordered" evidence="4">
    <location>
        <begin position="421"/>
        <end position="449"/>
    </location>
</feature>
<feature type="compositionally biased region" description="Low complexity" evidence="4">
    <location>
        <begin position="492"/>
        <end position="505"/>
    </location>
</feature>
<evidence type="ECO:0000256" key="2">
    <source>
        <dbReference type="ARBA" id="ARBA00022737"/>
    </source>
</evidence>
<comment type="subcellular location">
    <subcellularLocation>
        <location evidence="1">Cell projection</location>
    </subcellularLocation>
</comment>
<sequence>MRPDQCRSVQVVGCNSGGEPQPEGPPNRIRVVQLKRRGNAPLGFSIRGGREHGTGVFVSHVAPNSEAHHRGLKVGDQIVRINGYPVDYFVHEEVLALLKARSSIVLKVKSVGMIPIKDNKRDPITWQFVEAEQCSSGSDGTAHSVSSASSLDEPVETKVFISGVGSSSLGCSVVKGPPELPGIFVQTVKPHGLAEMAGLEIADQVTEVNGRTLDNLEFAEAIAMLKSFKEMALTVKKGAGMELFPEEQRRRRLSRGFGECRLHPQPNGNDRGRLQDELITSGGGSAGSWSHGTITNGSSGTHSMEGSLSSSQSTSPVANGRASHCLELSNKYRVSENGASHHHRGGGHSNSETEERQRLEEEKRRLQEKEEQLRLEAEKLAAERRRLQLEASVVQPILQPVPPPPPCNVFAELHSVAEKKRISRENSAQQNGDRNSSRHGPKEDSASSRDVLIKQKQHEQLMVEFREVHQKMFGGNGTTNSEPVSRTVSGQSHPAAKSAAASLGAPEGRRPQRQGYSADQLPSPPSSAQFQQMAAKESMATMLEQETAKLAEAASRTDSVMEPGTPKKQWPVYVPPARPNPHMFIQPTNSQNSPKVAPQPPTTQEKTAKVGKPCKGPAPPPPVGPKDVSPITDSRGPELKPPHTFFSEKPLVTIGTYPDPSNPRPNRFVPRPPKVEIVESDSKCSTLEKSTTSLKLASEKPSLTAGPKMTVSINTKPPNHPSLSTRFNTTPGANQVPVNSINNINNNNNNDTDTGAVVKTFTFKKDGILNLNIEGGLNSSHEGRIVVSEIREGGLVPVDGEIQKGDQLLMVNNMRLVNVSLTAARVALQNAMGNDGKELRLTIAKLPR</sequence>
<keyword evidence="2" id="KW-0677">Repeat</keyword>
<feature type="compositionally biased region" description="Polar residues" evidence="4">
    <location>
        <begin position="478"/>
        <end position="491"/>
    </location>
</feature>
<dbReference type="FunFam" id="2.30.42.10:FF:000281">
    <property type="entry name" value="Usher syndrome 1C"/>
    <property type="match status" value="1"/>
</dbReference>
<feature type="region of interest" description="Disordered" evidence="4">
    <location>
        <begin position="337"/>
        <end position="370"/>
    </location>
</feature>